<keyword evidence="1" id="KW-0812">Transmembrane</keyword>
<evidence type="ECO:0000313" key="4">
    <source>
        <dbReference type="Proteomes" id="UP001597110"/>
    </source>
</evidence>
<accession>A0ABW2YBU2</accession>
<protein>
    <submittedName>
        <fullName evidence="3">CPBP family intramembrane glutamic endopeptidase</fullName>
        <ecNumber evidence="3">3.4.-.-</ecNumber>
    </submittedName>
</protein>
<dbReference type="EMBL" id="JBHTIF010000001">
    <property type="protein sequence ID" value="MFD0725660.1"/>
    <property type="molecule type" value="Genomic_DNA"/>
</dbReference>
<dbReference type="GO" id="GO:0016787">
    <property type="term" value="F:hydrolase activity"/>
    <property type="evidence" value="ECO:0007669"/>
    <property type="project" value="UniProtKB-KW"/>
</dbReference>
<keyword evidence="1" id="KW-0472">Membrane</keyword>
<feature type="transmembrane region" description="Helical" evidence="1">
    <location>
        <begin position="170"/>
        <end position="190"/>
    </location>
</feature>
<feature type="transmembrane region" description="Helical" evidence="1">
    <location>
        <begin position="37"/>
        <end position="55"/>
    </location>
</feature>
<feature type="transmembrane region" description="Helical" evidence="1">
    <location>
        <begin position="105"/>
        <end position="127"/>
    </location>
</feature>
<comment type="caution">
    <text evidence="3">The sequence shown here is derived from an EMBL/GenBank/DDBJ whole genome shotgun (WGS) entry which is preliminary data.</text>
</comment>
<feature type="transmembrane region" description="Helical" evidence="1">
    <location>
        <begin position="139"/>
        <end position="158"/>
    </location>
</feature>
<reference evidence="4" key="1">
    <citation type="journal article" date="2019" name="Int. J. Syst. Evol. Microbiol.">
        <title>The Global Catalogue of Microorganisms (GCM) 10K type strain sequencing project: providing services to taxonomists for standard genome sequencing and annotation.</title>
        <authorList>
            <consortium name="The Broad Institute Genomics Platform"/>
            <consortium name="The Broad Institute Genome Sequencing Center for Infectious Disease"/>
            <person name="Wu L."/>
            <person name="Ma J."/>
        </authorList>
    </citation>
    <scope>NUCLEOTIDE SEQUENCE [LARGE SCALE GENOMIC DNA]</scope>
    <source>
        <strain evidence="4">CCUG 55585</strain>
    </source>
</reference>
<sequence>MMSVAPAVGWVTNAAWRRLVAGASSPLMALALPGRPALIATAVALPAYALSLAVLARMPGASLVEPLFLLAVLGGAFPLLAWLLTRGRSRGHDDRPRLSSPSKRLGGPLLYLAVFAVLVLGWGFTALQSQWPTEPAQSVAQTLLKLATMAVLPALLFLRGSTLRPRFGTARLWWVFIGMALAFVAFQAVFGRGLTTLRELAPTLGTLLCAIPLCWLWQVVEAGLCEEVLFRRVLQQRIADATRSQVAAALWASLLFGLAHAPGLYLRGAHAMEGVAEATLPWAVAYSIVMIAPAGIAFGVLWARTRSLWLVVALHGTVDLLPQLAPFIRAWSG</sequence>
<organism evidence="3 4">
    <name type="scientific">Lysobacter brunescens</name>
    <dbReference type="NCBI Taxonomy" id="262323"/>
    <lineage>
        <taxon>Bacteria</taxon>
        <taxon>Pseudomonadati</taxon>
        <taxon>Pseudomonadota</taxon>
        <taxon>Gammaproteobacteria</taxon>
        <taxon>Lysobacterales</taxon>
        <taxon>Lysobacteraceae</taxon>
        <taxon>Lysobacter</taxon>
    </lineage>
</organism>
<evidence type="ECO:0000256" key="1">
    <source>
        <dbReference type="SAM" id="Phobius"/>
    </source>
</evidence>
<dbReference type="InterPro" id="IPR003675">
    <property type="entry name" value="Rce1/LyrA-like_dom"/>
</dbReference>
<evidence type="ECO:0000259" key="2">
    <source>
        <dbReference type="Pfam" id="PF02517"/>
    </source>
</evidence>
<evidence type="ECO:0000313" key="3">
    <source>
        <dbReference type="EMBL" id="MFD0725660.1"/>
    </source>
</evidence>
<keyword evidence="4" id="KW-1185">Reference proteome</keyword>
<feature type="transmembrane region" description="Helical" evidence="1">
    <location>
        <begin position="202"/>
        <end position="225"/>
    </location>
</feature>
<keyword evidence="1" id="KW-1133">Transmembrane helix</keyword>
<dbReference type="RefSeq" id="WP_386823248.1">
    <property type="nucleotide sequence ID" value="NZ_JBHTIF010000001.1"/>
</dbReference>
<dbReference type="EC" id="3.4.-.-" evidence="3"/>
<dbReference type="Pfam" id="PF02517">
    <property type="entry name" value="Rce1-like"/>
    <property type="match status" value="1"/>
</dbReference>
<name>A0ABW2YBU2_9GAMM</name>
<feature type="transmembrane region" description="Helical" evidence="1">
    <location>
        <begin position="67"/>
        <end position="84"/>
    </location>
</feature>
<gene>
    <name evidence="3" type="ORF">ACFQ0E_08610</name>
</gene>
<feature type="domain" description="CAAX prenyl protease 2/Lysostaphin resistance protein A-like" evidence="2">
    <location>
        <begin position="213"/>
        <end position="320"/>
    </location>
</feature>
<feature type="transmembrane region" description="Helical" evidence="1">
    <location>
        <begin position="246"/>
        <end position="266"/>
    </location>
</feature>
<keyword evidence="3" id="KW-0378">Hydrolase</keyword>
<dbReference type="Proteomes" id="UP001597110">
    <property type="component" value="Unassembled WGS sequence"/>
</dbReference>
<feature type="transmembrane region" description="Helical" evidence="1">
    <location>
        <begin position="278"/>
        <end position="301"/>
    </location>
</feature>
<proteinExistence type="predicted"/>